<dbReference type="Pfam" id="PF13529">
    <property type="entry name" value="Peptidase_C39_2"/>
    <property type="match status" value="1"/>
</dbReference>
<comment type="caution">
    <text evidence="2">The sequence shown here is derived from an EMBL/GenBank/DDBJ whole genome shotgun (WGS) entry which is preliminary data.</text>
</comment>
<dbReference type="Proteomes" id="UP000176198">
    <property type="component" value="Unassembled WGS sequence"/>
</dbReference>
<proteinExistence type="predicted"/>
<name>A0A1F7WG97_9BACT</name>
<organism evidence="2 3">
    <name type="scientific">Candidatus Woesebacteria bacterium GWA1_41_8</name>
    <dbReference type="NCBI Taxonomy" id="1802471"/>
    <lineage>
        <taxon>Bacteria</taxon>
        <taxon>Candidatus Woeseibacteriota</taxon>
    </lineage>
</organism>
<sequence>MERMDISKKVHETIGKKISKLRARLARPHLANLESSEYFVEQVPPYISQLAGAEHSKIAGFYGFINDKAAASKFGAGNLEDFSYWAWRSCGIVGVQMIFKALMGRSFSKNTMELIGEGLNLNGYDVDRDIGWYHKSLVRLAARYGVEGFTHKFIPLEEVALLVRGGSHVLASIKSETGGHLLLIYGFRLGKDGQLQGFWLHDPNDFEKKGSARLVKKEDLERLFTRRAISFKKGGKSA</sequence>
<feature type="domain" description="Peptidase C39-like" evidence="1">
    <location>
        <begin position="86"/>
        <end position="204"/>
    </location>
</feature>
<evidence type="ECO:0000313" key="2">
    <source>
        <dbReference type="EMBL" id="OGM01854.1"/>
    </source>
</evidence>
<dbReference type="STRING" id="1802471.A2115_00165"/>
<evidence type="ECO:0000313" key="3">
    <source>
        <dbReference type="Proteomes" id="UP000176198"/>
    </source>
</evidence>
<dbReference type="EMBL" id="MGFJ01000036">
    <property type="protein sequence ID" value="OGM01854.1"/>
    <property type="molecule type" value="Genomic_DNA"/>
</dbReference>
<evidence type="ECO:0000259" key="1">
    <source>
        <dbReference type="Pfam" id="PF13529"/>
    </source>
</evidence>
<gene>
    <name evidence="2" type="ORF">A2115_00165</name>
</gene>
<dbReference type="AlphaFoldDB" id="A0A1F7WG97"/>
<reference evidence="2 3" key="1">
    <citation type="journal article" date="2016" name="Nat. Commun.">
        <title>Thousands of microbial genomes shed light on interconnected biogeochemical processes in an aquifer system.</title>
        <authorList>
            <person name="Anantharaman K."/>
            <person name="Brown C.T."/>
            <person name="Hug L.A."/>
            <person name="Sharon I."/>
            <person name="Castelle C.J."/>
            <person name="Probst A.J."/>
            <person name="Thomas B.C."/>
            <person name="Singh A."/>
            <person name="Wilkins M.J."/>
            <person name="Karaoz U."/>
            <person name="Brodie E.L."/>
            <person name="Williams K.H."/>
            <person name="Hubbard S.S."/>
            <person name="Banfield J.F."/>
        </authorList>
    </citation>
    <scope>NUCLEOTIDE SEQUENCE [LARGE SCALE GENOMIC DNA]</scope>
</reference>
<dbReference type="InterPro" id="IPR039564">
    <property type="entry name" value="Peptidase_C39-like"/>
</dbReference>
<protein>
    <recommendedName>
        <fullName evidence="1">Peptidase C39-like domain-containing protein</fullName>
    </recommendedName>
</protein>
<dbReference type="Gene3D" id="3.90.70.10">
    <property type="entry name" value="Cysteine proteinases"/>
    <property type="match status" value="1"/>
</dbReference>
<accession>A0A1F7WG97</accession>